<name>A0AAU7BRT4_9FLAO</name>
<reference evidence="3" key="1">
    <citation type="submission" date="2024-05" db="EMBL/GenBank/DDBJ databases">
        <title>Pontimicrobium maritimus sp. nov., isolated form sea water.</title>
        <authorList>
            <person name="Muhammad N."/>
            <person name="Vuong T.Q."/>
            <person name="Han H.L."/>
            <person name="Kim S.-G."/>
        </authorList>
    </citation>
    <scope>NUCLEOTIDE SEQUENCE</scope>
    <source>
        <strain evidence="3">SW4</strain>
    </source>
</reference>
<protein>
    <submittedName>
        <fullName evidence="3">AsmA-like C-terminal region-containing protein</fullName>
    </submittedName>
</protein>
<evidence type="ECO:0000256" key="1">
    <source>
        <dbReference type="SAM" id="MobiDB-lite"/>
    </source>
</evidence>
<gene>
    <name evidence="3" type="ORF">ABGB03_12720</name>
</gene>
<dbReference type="InterPro" id="IPR052894">
    <property type="entry name" value="AsmA-related"/>
</dbReference>
<sequence>MKKIFKIIGIILLIFVVILAAIPFVLESKIDAIVQAYVDENINAKVEFDDVSLSLLSSFPNAKVTIDNLTITNNAPFKDETFTTAKSIGLKMAIKELFKNQNDEPIVITSVTIDETLITLKESTTEATNWDIFKTETNESTNTASTESNGFKINIEDYSITNSALTYIDEVSNTTVYVTRLNHSGNAQFTDVISELDTKSEANVSLNIDSTSYLENNHITLDALIDLNLKSNTYTFKENKGFINQLPLEFDGYVQLKDEGQLIDITFKNPESSFKGFLAVMPERYAKNLDDVETSGDFKVEGIIKGLVSNKTIPTIDIKMVSNNASFKYPNLPKRVENININASVKNDNGNPDDTYVDLSTLNFKIDQDIFKSSAILKNLGNNTQVDANLDGTLNLANISKAYPIELDKELSGILKGKLNTSFDMNAIETNSYNRIKNNGSVSITDFIFSSEDIVNPIHISKADLTFKPGIISLNNFAAKTGESDINATGTIKNLIGFLMQKNKLQGDFIVTSNVFAVNDFMVAQDDTAEENKTTSNTESLKIPEFLDCNITADVNTVIYDNLNLKDVSGSLSINNQQANLKGLTSKLFEGILAITGNVSTQEAIPTFNINLGVDNFDIAKSFNGLELFQSLAPIATALQGKLNSTINLKGNLNESFTPELASVSGNTFAQLFVSSVNSEKLKVLGKLEESLNFIDFDKLNLNDLKTNLSFENGLVNVKPFSVKYKDINIQVSGSHGFDTSLNYKAILDVPAKYLGGEVNRLIGRINDNEVNKITIPVTANISGTYASPQVSTDLTSGVANLTKQLIEIEKQKLLNSGKDKLKNLLDGVLNNKKKPTDSTKAKIQTKKDSTNIKNDSTKTKTEETVKSILGDLLKKRKKKKDTIN</sequence>
<keyword evidence="2" id="KW-0812">Transmembrane</keyword>
<dbReference type="PANTHER" id="PTHR30441:SF8">
    <property type="entry name" value="DUF748 DOMAIN-CONTAINING PROTEIN"/>
    <property type="match status" value="1"/>
</dbReference>
<feature type="compositionally biased region" description="Basic and acidic residues" evidence="1">
    <location>
        <begin position="835"/>
        <end position="861"/>
    </location>
</feature>
<dbReference type="GO" id="GO:0090313">
    <property type="term" value="P:regulation of protein targeting to membrane"/>
    <property type="evidence" value="ECO:0007669"/>
    <property type="project" value="TreeGrafter"/>
</dbReference>
<keyword evidence="2" id="KW-0472">Membrane</keyword>
<proteinExistence type="predicted"/>
<feature type="region of interest" description="Disordered" evidence="1">
    <location>
        <begin position="830"/>
        <end position="861"/>
    </location>
</feature>
<dbReference type="GO" id="GO:0005886">
    <property type="term" value="C:plasma membrane"/>
    <property type="evidence" value="ECO:0007669"/>
    <property type="project" value="TreeGrafter"/>
</dbReference>
<accession>A0AAU7BRT4</accession>
<dbReference type="EMBL" id="CP157199">
    <property type="protein sequence ID" value="XBG60720.1"/>
    <property type="molecule type" value="Genomic_DNA"/>
</dbReference>
<evidence type="ECO:0000256" key="2">
    <source>
        <dbReference type="SAM" id="Phobius"/>
    </source>
</evidence>
<organism evidence="3">
    <name type="scientific">Pontimicrobium sp. SW4</name>
    <dbReference type="NCBI Taxonomy" id="3153519"/>
    <lineage>
        <taxon>Bacteria</taxon>
        <taxon>Pseudomonadati</taxon>
        <taxon>Bacteroidota</taxon>
        <taxon>Flavobacteriia</taxon>
        <taxon>Flavobacteriales</taxon>
        <taxon>Flavobacteriaceae</taxon>
        <taxon>Pontimicrobium</taxon>
    </lineage>
</organism>
<evidence type="ECO:0000313" key="3">
    <source>
        <dbReference type="EMBL" id="XBG60720.1"/>
    </source>
</evidence>
<dbReference type="PANTHER" id="PTHR30441">
    <property type="entry name" value="DUF748 DOMAIN-CONTAINING PROTEIN"/>
    <property type="match status" value="1"/>
</dbReference>
<keyword evidence="2" id="KW-1133">Transmembrane helix</keyword>
<dbReference type="AlphaFoldDB" id="A0AAU7BRT4"/>
<dbReference type="RefSeq" id="WP_347922950.1">
    <property type="nucleotide sequence ID" value="NZ_CP157199.1"/>
</dbReference>
<feature type="transmembrane region" description="Helical" evidence="2">
    <location>
        <begin position="7"/>
        <end position="26"/>
    </location>
</feature>